<reference evidence="3" key="2">
    <citation type="submission" date="2025-08" db="UniProtKB">
        <authorList>
            <consortium name="RefSeq"/>
        </authorList>
    </citation>
    <scope>IDENTIFICATION</scope>
    <source>
        <tissue evidence="3">Leaves</tissue>
    </source>
</reference>
<evidence type="ECO:0000313" key="3">
    <source>
        <dbReference type="RefSeq" id="XP_027077845.1"/>
    </source>
</evidence>
<feature type="compositionally biased region" description="Basic residues" evidence="1">
    <location>
        <begin position="71"/>
        <end position="95"/>
    </location>
</feature>
<feature type="compositionally biased region" description="Basic residues" evidence="1">
    <location>
        <begin position="152"/>
        <end position="161"/>
    </location>
</feature>
<evidence type="ECO:0000256" key="1">
    <source>
        <dbReference type="SAM" id="MobiDB-lite"/>
    </source>
</evidence>
<protein>
    <submittedName>
        <fullName evidence="3">Uncharacterized protein</fullName>
    </submittedName>
</protein>
<dbReference type="OrthoDB" id="763372at2759"/>
<dbReference type="RefSeq" id="XP_027077845.1">
    <property type="nucleotide sequence ID" value="XM_027222044.2"/>
</dbReference>
<accession>A0A6P6TIH8</accession>
<name>A0A6P6TIH8_COFAR</name>
<feature type="region of interest" description="Disordered" evidence="1">
    <location>
        <begin position="16"/>
        <end position="189"/>
    </location>
</feature>
<dbReference type="GeneID" id="113701410"/>
<sequence length="189" mass="20829">MKRGDKRQKFHEALLQMLYPPPPAPREDNQDSVDTFTRNPNLDCVPDDLDEDRGSTASTDADEGEENGPKKLTRAQRKRLRKKKLKEAASRRRKIIGPLLPNTSENGTAEVGGGGVVEEEPQGVRGNAAEKDDHARADKPESEERPLGSKQNKLKQRRMVKKLASEGMMNPSSAGNSNEDARICDNGSA</sequence>
<dbReference type="Proteomes" id="UP001652660">
    <property type="component" value="Chromosome 7e"/>
</dbReference>
<evidence type="ECO:0000313" key="2">
    <source>
        <dbReference type="Proteomes" id="UP001652660"/>
    </source>
</evidence>
<dbReference type="AlphaFoldDB" id="A0A6P6TIH8"/>
<gene>
    <name evidence="3" type="primary">LOC113701410</name>
</gene>
<organism evidence="2 3">
    <name type="scientific">Coffea arabica</name>
    <name type="common">Arabian coffee</name>
    <dbReference type="NCBI Taxonomy" id="13443"/>
    <lineage>
        <taxon>Eukaryota</taxon>
        <taxon>Viridiplantae</taxon>
        <taxon>Streptophyta</taxon>
        <taxon>Embryophyta</taxon>
        <taxon>Tracheophyta</taxon>
        <taxon>Spermatophyta</taxon>
        <taxon>Magnoliopsida</taxon>
        <taxon>eudicotyledons</taxon>
        <taxon>Gunneridae</taxon>
        <taxon>Pentapetalae</taxon>
        <taxon>asterids</taxon>
        <taxon>lamiids</taxon>
        <taxon>Gentianales</taxon>
        <taxon>Rubiaceae</taxon>
        <taxon>Ixoroideae</taxon>
        <taxon>Gardenieae complex</taxon>
        <taxon>Bertiereae - Coffeeae clade</taxon>
        <taxon>Coffeeae</taxon>
        <taxon>Coffea</taxon>
    </lineage>
</organism>
<feature type="compositionally biased region" description="Basic and acidic residues" evidence="1">
    <location>
        <begin position="128"/>
        <end position="147"/>
    </location>
</feature>
<reference evidence="2" key="1">
    <citation type="journal article" date="2025" name="Foods">
        <title>Unveiling the Microbial Signatures of Arabica Coffee Cherries: Insights into Ripeness Specific Diversity, Functional Traits, and Implications for Quality and Safety.</title>
        <authorList>
            <consortium name="RefSeq"/>
            <person name="Tenea G.N."/>
            <person name="Cifuentes V."/>
            <person name="Reyes P."/>
            <person name="Cevallos-Vallejos M."/>
        </authorList>
    </citation>
    <scope>NUCLEOTIDE SEQUENCE [LARGE SCALE GENOMIC DNA]</scope>
</reference>
<proteinExistence type="predicted"/>
<keyword evidence="2" id="KW-1185">Reference proteome</keyword>